<keyword evidence="2" id="KW-0732">Signal</keyword>
<gene>
    <name evidence="4" type="ORF">A3A93_04885</name>
</gene>
<dbReference type="CDD" id="cd08547">
    <property type="entry name" value="Type_II_cohesin"/>
    <property type="match status" value="1"/>
</dbReference>
<dbReference type="EMBL" id="MGAL01000030">
    <property type="protein sequence ID" value="OGK47544.1"/>
    <property type="molecule type" value="Genomic_DNA"/>
</dbReference>
<keyword evidence="1" id="KW-1133">Transmembrane helix</keyword>
<dbReference type="STRING" id="1802061.A3A93_04885"/>
<feature type="domain" description="Cohesin" evidence="3">
    <location>
        <begin position="36"/>
        <end position="129"/>
    </location>
</feature>
<dbReference type="GO" id="GO:0030246">
    <property type="term" value="F:carbohydrate binding"/>
    <property type="evidence" value="ECO:0007669"/>
    <property type="project" value="InterPro"/>
</dbReference>
<dbReference type="InterPro" id="IPR008965">
    <property type="entry name" value="CBM2/CBM3_carb-bd_dom_sf"/>
</dbReference>
<keyword evidence="1" id="KW-0812">Transmembrane</keyword>
<organism evidence="4 5">
    <name type="scientific">Candidatus Roizmanbacteria bacterium RIFCSPLOWO2_01_FULL_38_12</name>
    <dbReference type="NCBI Taxonomy" id="1802061"/>
    <lineage>
        <taxon>Bacteria</taxon>
        <taxon>Candidatus Roizmaniibacteriota</taxon>
    </lineage>
</organism>
<dbReference type="Gene3D" id="2.60.40.680">
    <property type="match status" value="1"/>
</dbReference>
<comment type="caution">
    <text evidence="4">The sequence shown here is derived from an EMBL/GenBank/DDBJ whole genome shotgun (WGS) entry which is preliminary data.</text>
</comment>
<feature type="chain" id="PRO_5009529385" description="Cohesin domain-containing protein" evidence="2">
    <location>
        <begin position="22"/>
        <end position="211"/>
    </location>
</feature>
<sequence>MKLTFNILLLLLLFITPVVHATSPASLSFDPIQQTTTTGQKVEVAVNIFTNNQAVASTDIWIKYDPNIVVPLPNEVENGSLFQSIDAKIVTPGSLYIYGIQNNPSSSTPLLGTVATIKFQTLREGATDIGFECAPYKKQTSTIIAADRSLSNIISCPSTIAHTGRITVEEGGILGASTGKFSISPMYLVLGLVLLLTVFLFYRYRSMSTNL</sequence>
<evidence type="ECO:0000259" key="3">
    <source>
        <dbReference type="Pfam" id="PF00963"/>
    </source>
</evidence>
<reference evidence="4 5" key="1">
    <citation type="journal article" date="2016" name="Nat. Commun.">
        <title>Thousands of microbial genomes shed light on interconnected biogeochemical processes in an aquifer system.</title>
        <authorList>
            <person name="Anantharaman K."/>
            <person name="Brown C.T."/>
            <person name="Hug L.A."/>
            <person name="Sharon I."/>
            <person name="Castelle C.J."/>
            <person name="Probst A.J."/>
            <person name="Thomas B.C."/>
            <person name="Singh A."/>
            <person name="Wilkins M.J."/>
            <person name="Karaoz U."/>
            <person name="Brodie E.L."/>
            <person name="Williams K.H."/>
            <person name="Hubbard S.S."/>
            <person name="Banfield J.F."/>
        </authorList>
    </citation>
    <scope>NUCLEOTIDE SEQUENCE [LARGE SCALE GENOMIC DNA]</scope>
</reference>
<dbReference type="Proteomes" id="UP000177141">
    <property type="component" value="Unassembled WGS sequence"/>
</dbReference>
<protein>
    <recommendedName>
        <fullName evidence="3">Cohesin domain-containing protein</fullName>
    </recommendedName>
</protein>
<keyword evidence="1" id="KW-0472">Membrane</keyword>
<evidence type="ECO:0000256" key="2">
    <source>
        <dbReference type="SAM" id="SignalP"/>
    </source>
</evidence>
<evidence type="ECO:0000313" key="4">
    <source>
        <dbReference type="EMBL" id="OGK47544.1"/>
    </source>
</evidence>
<accession>A0A1F7IW36</accession>
<dbReference type="InterPro" id="IPR002102">
    <property type="entry name" value="Cohesin_dom"/>
</dbReference>
<dbReference type="GO" id="GO:0000272">
    <property type="term" value="P:polysaccharide catabolic process"/>
    <property type="evidence" value="ECO:0007669"/>
    <property type="project" value="InterPro"/>
</dbReference>
<dbReference type="Pfam" id="PF00963">
    <property type="entry name" value="Cohesin"/>
    <property type="match status" value="1"/>
</dbReference>
<evidence type="ECO:0000313" key="5">
    <source>
        <dbReference type="Proteomes" id="UP000177141"/>
    </source>
</evidence>
<proteinExistence type="predicted"/>
<evidence type="ECO:0000256" key="1">
    <source>
        <dbReference type="SAM" id="Phobius"/>
    </source>
</evidence>
<feature type="transmembrane region" description="Helical" evidence="1">
    <location>
        <begin position="186"/>
        <end position="204"/>
    </location>
</feature>
<feature type="signal peptide" evidence="2">
    <location>
        <begin position="1"/>
        <end position="21"/>
    </location>
</feature>
<dbReference type="AlphaFoldDB" id="A0A1F7IW36"/>
<name>A0A1F7IW36_9BACT</name>
<dbReference type="SUPFAM" id="SSF49384">
    <property type="entry name" value="Carbohydrate-binding domain"/>
    <property type="match status" value="1"/>
</dbReference>